<dbReference type="OrthoDB" id="1016457at2"/>
<reference evidence="3 4" key="1">
    <citation type="submission" date="2019-10" db="EMBL/GenBank/DDBJ databases">
        <title>Georgenia wutianyii sp. nov. and Georgenia yuyongxinii sp. nov. isolated from plateau pika (Ochotona curzoniae) in the Qinghai-Tibet plateau of China.</title>
        <authorList>
            <person name="Tian Z."/>
        </authorList>
    </citation>
    <scope>NUCLEOTIDE SEQUENCE [LARGE SCALE GENOMIC DNA]</scope>
    <source>
        <strain evidence="3 4">JCM 19765</strain>
    </source>
</reference>
<dbReference type="Gene3D" id="3.60.10.10">
    <property type="entry name" value="Endonuclease/exonuclease/phosphatase"/>
    <property type="match status" value="1"/>
</dbReference>
<dbReference type="AlphaFoldDB" id="A0A6N7EJD2"/>
<evidence type="ECO:0000313" key="3">
    <source>
        <dbReference type="EMBL" id="MPV36857.1"/>
    </source>
</evidence>
<feature type="signal peptide" evidence="1">
    <location>
        <begin position="1"/>
        <end position="28"/>
    </location>
</feature>
<dbReference type="SUPFAM" id="SSF56219">
    <property type="entry name" value="DNase I-like"/>
    <property type="match status" value="1"/>
</dbReference>
<keyword evidence="3" id="KW-0540">Nuclease</keyword>
<dbReference type="RefSeq" id="WP_152194541.1">
    <property type="nucleotide sequence ID" value="NZ_VUKD01000002.1"/>
</dbReference>
<accession>A0A6N7EJD2</accession>
<dbReference type="CDD" id="cd10283">
    <property type="entry name" value="MnuA_DNase1-like"/>
    <property type="match status" value="1"/>
</dbReference>
<organism evidence="3 4">
    <name type="scientific">Georgenia subflava</name>
    <dbReference type="NCBI Taxonomy" id="1622177"/>
    <lineage>
        <taxon>Bacteria</taxon>
        <taxon>Bacillati</taxon>
        <taxon>Actinomycetota</taxon>
        <taxon>Actinomycetes</taxon>
        <taxon>Micrococcales</taxon>
        <taxon>Bogoriellaceae</taxon>
        <taxon>Georgenia</taxon>
    </lineage>
</organism>
<keyword evidence="3" id="KW-0255">Endonuclease</keyword>
<name>A0A6N7EJD2_9MICO</name>
<dbReference type="NCBIfam" id="NF033681">
    <property type="entry name" value="ExeM_NucH_DNase"/>
    <property type="match status" value="1"/>
</dbReference>
<dbReference type="Pfam" id="PF00932">
    <property type="entry name" value="LTD"/>
    <property type="match status" value="1"/>
</dbReference>
<dbReference type="Proteomes" id="UP000437709">
    <property type="component" value="Unassembled WGS sequence"/>
</dbReference>
<dbReference type="PANTHER" id="PTHR42834">
    <property type="entry name" value="ENDONUCLEASE/EXONUCLEASE/PHOSPHATASE FAMILY PROTEIN (AFU_ORTHOLOGUE AFUA_3G09210)"/>
    <property type="match status" value="1"/>
</dbReference>
<keyword evidence="1" id="KW-0732">Signal</keyword>
<comment type="caution">
    <text evidence="3">The sequence shown here is derived from an EMBL/GenBank/DDBJ whole genome shotgun (WGS) entry which is preliminary data.</text>
</comment>
<dbReference type="CDD" id="cd04486">
    <property type="entry name" value="YhcR_OBF_like"/>
    <property type="match status" value="1"/>
</dbReference>
<dbReference type="InterPro" id="IPR036691">
    <property type="entry name" value="Endo/exonu/phosph_ase_sf"/>
</dbReference>
<dbReference type="InterPro" id="IPR001322">
    <property type="entry name" value="Lamin_tail_dom"/>
</dbReference>
<keyword evidence="3" id="KW-0378">Hydrolase</keyword>
<evidence type="ECO:0000256" key="1">
    <source>
        <dbReference type="SAM" id="SignalP"/>
    </source>
</evidence>
<feature type="domain" description="LTD" evidence="2">
    <location>
        <begin position="23"/>
        <end position="186"/>
    </location>
</feature>
<protein>
    <submittedName>
        <fullName evidence="3">ExeM/NucH family extracellular endonuclease</fullName>
    </submittedName>
</protein>
<evidence type="ECO:0000259" key="2">
    <source>
        <dbReference type="PROSITE" id="PS51841"/>
    </source>
</evidence>
<gene>
    <name evidence="3" type="ORF">GB881_07265</name>
</gene>
<dbReference type="GO" id="GO:0004519">
    <property type="term" value="F:endonuclease activity"/>
    <property type="evidence" value="ECO:0007669"/>
    <property type="project" value="UniProtKB-KW"/>
</dbReference>
<feature type="chain" id="PRO_5026957648" evidence="1">
    <location>
        <begin position="29"/>
        <end position="1085"/>
    </location>
</feature>
<dbReference type="InterPro" id="IPR047971">
    <property type="entry name" value="ExeM-like"/>
</dbReference>
<dbReference type="PROSITE" id="PS51841">
    <property type="entry name" value="LTD"/>
    <property type="match status" value="1"/>
</dbReference>
<sequence>MRKRSVLLVPAMVAATAVPLGMATSAAAETPTELFFSEYIEGSSNNKALEIYNGTGAAVDLSGYSVEMFFNGSTAGTEFELAGTVADGDVFVLAHSSADPAVLAQADLTSGAGFFNGDDAVALTRDGAIVDVIGQIGFDPGSQWGTGDVSTADNTLRRLASVCAGDTDGSDPFDPATAWAGFATNTFDGLGAHTTECEPSGPVDPVINEFSASTAGTDVEFIEFLAEPLTDLSGYAVLQVEGDFNATTDPRGVVDSSHPAGTTDADGFWLAALDPNTLENGTISLLLVSGDVTGVVGTDIDVDNDGVIDDGLPFEVVDSVAVHDGGADDLTYGAPALGVSYDGLPFAPGGASRIPDGTDTDSAADWVRNDFDLAGLPGFTGTPAVGEAYNTPGAPNAVVEPPEPGDDTCETPITPIYEIQGDGAASPLDGQSVLTEGVVVGEFITSDGDRAVYIQDAEGDGDPATSDGIYVFADVADDIVVGDTIRVRGTVDEFFEMTELTNVAAVFTCGDGTTEIAPTEIVLPLAGPDALEPLEGMLVTLPQELTIAEYFEFDRFGQIVLSLGRHMTPTAVVEPGPAAIELAAQQELERIRVDDARGSQNPDPAIHPNGEEFTLANSFRGGDLVTGVTGVLDYQFGNYAIQPTQGAEYTAVNERPTEAPDVGSDFTVASFNVLNYFTTLGSRGADTAEELERQEDKIVAALAEMDADVVGLIEIENNTAAIARLVDALNAEMGAGTYDYVDTGVIGTDEIKTAFIYQPASAALVGDYAILDSSVDPDFIDTANRPVLAQTFEDLATGGVVTVAVNHLKSKGSDCDALGDPDTGDGQGNCNLTRTAAAEAMVEWLAGDPTGSGSENNLIIGDLNAYDKEDPIDAIVGAGYTDLIALYEGENAYSYVFDGKLGYLDHGLANDALLDNVTGAAVWNINADEPDLIDYDMTFKQPAQDALYAPDPYRSSDHDPVLIGLDLATPDTVAPTLTVELSHESLWPANHKYVTVTAEVTAADDSGDVTVELVDVTSNEPDNGPGDGNTVDDIVIVDDTTFQLRAERAGGGDGRIYTVTYRATDAAGNETTATATVTVPVGRGR</sequence>
<proteinExistence type="predicted"/>
<keyword evidence="4" id="KW-1185">Reference proteome</keyword>
<dbReference type="EMBL" id="WHPC01000020">
    <property type="protein sequence ID" value="MPV36857.1"/>
    <property type="molecule type" value="Genomic_DNA"/>
</dbReference>
<evidence type="ECO:0000313" key="4">
    <source>
        <dbReference type="Proteomes" id="UP000437709"/>
    </source>
</evidence>
<dbReference type="PANTHER" id="PTHR42834:SF1">
    <property type="entry name" value="ENDONUCLEASE_EXONUCLEASE_PHOSPHATASE FAMILY PROTEIN (AFU_ORTHOLOGUE AFUA_3G09210)"/>
    <property type="match status" value="1"/>
</dbReference>